<dbReference type="EMBL" id="FWZX01000043">
    <property type="protein sequence ID" value="SMF81376.1"/>
    <property type="molecule type" value="Genomic_DNA"/>
</dbReference>
<gene>
    <name evidence="5" type="ORF">SAMN05428998_14336</name>
</gene>
<accession>A0A1Y6CXB6</accession>
<reference evidence="5 6" key="1">
    <citation type="submission" date="2017-04" db="EMBL/GenBank/DDBJ databases">
        <authorList>
            <person name="Afonso C.L."/>
            <person name="Miller P.J."/>
            <person name="Scott M.A."/>
            <person name="Spackman E."/>
            <person name="Goraichik I."/>
            <person name="Dimitrov K.M."/>
            <person name="Suarez D.L."/>
            <person name="Swayne D.E."/>
        </authorList>
    </citation>
    <scope>NUCLEOTIDE SEQUENCE [LARGE SCALE GENOMIC DNA]</scope>
    <source>
        <strain evidence="5 6">USBA 355</strain>
    </source>
</reference>
<evidence type="ECO:0000313" key="5">
    <source>
        <dbReference type="EMBL" id="SMF81376.1"/>
    </source>
</evidence>
<evidence type="ECO:0000256" key="2">
    <source>
        <dbReference type="ARBA" id="ARBA00022729"/>
    </source>
</evidence>
<keyword evidence="6" id="KW-1185">Reference proteome</keyword>
<dbReference type="CDD" id="cd14659">
    <property type="entry name" value="Imelysin-like_IPPA"/>
    <property type="match status" value="1"/>
</dbReference>
<feature type="signal peptide" evidence="3">
    <location>
        <begin position="1"/>
        <end position="30"/>
    </location>
</feature>
<dbReference type="AlphaFoldDB" id="A0A1Y6CXB6"/>
<dbReference type="GO" id="GO:0030313">
    <property type="term" value="C:cell envelope"/>
    <property type="evidence" value="ECO:0007669"/>
    <property type="project" value="UniProtKB-SubCell"/>
</dbReference>
<dbReference type="InterPro" id="IPR038352">
    <property type="entry name" value="Imelysin_sf"/>
</dbReference>
<evidence type="ECO:0000313" key="6">
    <source>
        <dbReference type="Proteomes" id="UP000192917"/>
    </source>
</evidence>
<organism evidence="5 6">
    <name type="scientific">Tistlia consotensis USBA 355</name>
    <dbReference type="NCBI Taxonomy" id="560819"/>
    <lineage>
        <taxon>Bacteria</taxon>
        <taxon>Pseudomonadati</taxon>
        <taxon>Pseudomonadota</taxon>
        <taxon>Alphaproteobacteria</taxon>
        <taxon>Rhodospirillales</taxon>
        <taxon>Rhodovibrionaceae</taxon>
        <taxon>Tistlia</taxon>
    </lineage>
</organism>
<protein>
    <recommendedName>
        <fullName evidence="4">Imelysin-like domain-containing protein</fullName>
    </recommendedName>
</protein>
<dbReference type="Proteomes" id="UP000192917">
    <property type="component" value="Unassembled WGS sequence"/>
</dbReference>
<evidence type="ECO:0000256" key="3">
    <source>
        <dbReference type="SAM" id="SignalP"/>
    </source>
</evidence>
<dbReference type="Gene3D" id="1.20.1420.20">
    <property type="entry name" value="M75 peptidase, HXXE motif"/>
    <property type="match status" value="1"/>
</dbReference>
<sequence length="382" mass="40572">MSRSLQTLRRLALPAALAAALLAGLQAARATEAPVSLAAVALGEADYQRVNDALVQHHVVPRYQVMAAAMAALDAAAGRYCAAPGAGTLAALRAADEAAVDAWMGVQHLHFGPVELFMRSYRLYFWPQGRGRIAQATGELLAAADPASLEEQHFRNASTAIQGLPALEVLLYGEGAEETPSAFRCALLTRIACNMKAMAADIVEEWQGGKIDFARTVAEPGPDNPYFESAEEATLAFFQSLYNGLELISDARLKPVAGASIEKAKPALAESRAPGRSLRNVVVNLEALQGLYEGEGGPGLGDLAVRSGADPKLEPLLRKAFRLTVETAKGIEPPLAEAVVDPKRRKAVDKLLTQLVAIKQILRSRFSPATGLPIGFNAMDGD</sequence>
<keyword evidence="2 3" id="KW-0732">Signal</keyword>
<proteinExistence type="predicted"/>
<dbReference type="InterPro" id="IPR018976">
    <property type="entry name" value="Imelysin-like"/>
</dbReference>
<feature type="domain" description="Imelysin-like" evidence="4">
    <location>
        <begin position="60"/>
        <end position="360"/>
    </location>
</feature>
<comment type="subcellular location">
    <subcellularLocation>
        <location evidence="1">Cell envelope</location>
    </subcellularLocation>
</comment>
<dbReference type="InterPro" id="IPR034984">
    <property type="entry name" value="Imelysin-like_IPPA"/>
</dbReference>
<dbReference type="RefSeq" id="WP_085126670.1">
    <property type="nucleotide sequence ID" value="NZ_FWZX01000043.1"/>
</dbReference>
<dbReference type="STRING" id="560819.SAMN05428998_14336"/>
<feature type="chain" id="PRO_5012283247" description="Imelysin-like domain-containing protein" evidence="3">
    <location>
        <begin position="31"/>
        <end position="382"/>
    </location>
</feature>
<dbReference type="Pfam" id="PF09375">
    <property type="entry name" value="Peptidase_M75"/>
    <property type="match status" value="1"/>
</dbReference>
<evidence type="ECO:0000259" key="4">
    <source>
        <dbReference type="Pfam" id="PF09375"/>
    </source>
</evidence>
<evidence type="ECO:0000256" key="1">
    <source>
        <dbReference type="ARBA" id="ARBA00004196"/>
    </source>
</evidence>
<name>A0A1Y6CXB6_9PROT</name>